<gene>
    <name evidence="4" type="ORF">AZI98_09355</name>
</gene>
<dbReference type="GO" id="GO:0003677">
    <property type="term" value="F:DNA binding"/>
    <property type="evidence" value="ECO:0007669"/>
    <property type="project" value="InterPro"/>
</dbReference>
<dbReference type="GO" id="GO:0015627">
    <property type="term" value="C:type II protein secretion system complex"/>
    <property type="evidence" value="ECO:0007669"/>
    <property type="project" value="TreeGrafter"/>
</dbReference>
<dbReference type="Pfam" id="PF10531">
    <property type="entry name" value="SLBB"/>
    <property type="match status" value="1"/>
</dbReference>
<dbReference type="InterPro" id="IPR019554">
    <property type="entry name" value="Soluble_ligand-bd"/>
</dbReference>
<sequence>MNHFLFIKKYGVFLLIIFAAILFFIINNWRDSNEIEVSDEPLLETDERTPMQKSREGDDEEENERRNEQTTMIFIDVKGAVRKPGVYELPSSSRVFEAIEKAGGMNDQADGNRVNLARKLTDGMVVYVPKLGEKIDENALMDESGANADASQRPQEKEKININTATKEELQKLTGIGPAKAEAIIAHREENGPFQKEEDLLEVTGIGEKTFEKIKNEISVDEHKDLSIN</sequence>
<feature type="region of interest" description="Disordered" evidence="1">
    <location>
        <begin position="40"/>
        <end position="69"/>
    </location>
</feature>
<dbReference type="PANTHER" id="PTHR21180">
    <property type="entry name" value="ENDONUCLEASE/EXONUCLEASE/PHOSPHATASE FAMILY DOMAIN-CONTAINING PROTEIN 1"/>
    <property type="match status" value="1"/>
</dbReference>
<dbReference type="SMART" id="SM00278">
    <property type="entry name" value="HhH1"/>
    <property type="match status" value="2"/>
</dbReference>
<protein>
    <recommendedName>
        <fullName evidence="3">Helix-hairpin-helix DNA-binding motif class 1 domain-containing protein</fullName>
    </recommendedName>
</protein>
<dbReference type="GO" id="GO:0006281">
    <property type="term" value="P:DNA repair"/>
    <property type="evidence" value="ECO:0007669"/>
    <property type="project" value="InterPro"/>
</dbReference>
<evidence type="ECO:0000313" key="5">
    <source>
        <dbReference type="Proteomes" id="UP000076476"/>
    </source>
</evidence>
<keyword evidence="2" id="KW-1133">Transmembrane helix</keyword>
<proteinExistence type="predicted"/>
<feature type="domain" description="Helix-hairpin-helix DNA-binding motif class 1" evidence="3">
    <location>
        <begin position="168"/>
        <end position="187"/>
    </location>
</feature>
<dbReference type="OrthoDB" id="9790239at2"/>
<accession>A0A165XPC2</accession>
<name>A0A165XPC2_9BACI</name>
<dbReference type="InterPro" id="IPR003583">
    <property type="entry name" value="Hlx-hairpin-Hlx_DNA-bd_motif"/>
</dbReference>
<dbReference type="GO" id="GO:0015628">
    <property type="term" value="P:protein secretion by the type II secretion system"/>
    <property type="evidence" value="ECO:0007669"/>
    <property type="project" value="TreeGrafter"/>
</dbReference>
<organism evidence="4 5">
    <name type="scientific">Aeribacillus pallidus</name>
    <dbReference type="NCBI Taxonomy" id="33936"/>
    <lineage>
        <taxon>Bacteria</taxon>
        <taxon>Bacillati</taxon>
        <taxon>Bacillota</taxon>
        <taxon>Bacilli</taxon>
        <taxon>Bacillales</taxon>
        <taxon>Bacillaceae</taxon>
        <taxon>Aeribacillus</taxon>
    </lineage>
</organism>
<dbReference type="Pfam" id="PF12836">
    <property type="entry name" value="HHH_3"/>
    <property type="match status" value="1"/>
</dbReference>
<dbReference type="EMBL" id="LWBR01000024">
    <property type="protein sequence ID" value="KZN96254.1"/>
    <property type="molecule type" value="Genomic_DNA"/>
</dbReference>
<keyword evidence="2" id="KW-0472">Membrane</keyword>
<keyword evidence="5" id="KW-1185">Reference proteome</keyword>
<evidence type="ECO:0000313" key="4">
    <source>
        <dbReference type="EMBL" id="KZN96254.1"/>
    </source>
</evidence>
<comment type="caution">
    <text evidence="4">The sequence shown here is derived from an EMBL/GenBank/DDBJ whole genome shotgun (WGS) entry which is preliminary data.</text>
</comment>
<dbReference type="InterPro" id="IPR004509">
    <property type="entry name" value="Competence_ComEA_HhH"/>
</dbReference>
<dbReference type="PANTHER" id="PTHR21180:SF32">
    <property type="entry name" value="ENDONUCLEASE_EXONUCLEASE_PHOSPHATASE FAMILY DOMAIN-CONTAINING PROTEIN 1"/>
    <property type="match status" value="1"/>
</dbReference>
<evidence type="ECO:0000256" key="1">
    <source>
        <dbReference type="SAM" id="MobiDB-lite"/>
    </source>
</evidence>
<keyword evidence="2" id="KW-0812">Transmembrane</keyword>
<evidence type="ECO:0000256" key="2">
    <source>
        <dbReference type="SAM" id="Phobius"/>
    </source>
</evidence>
<dbReference type="InterPro" id="IPR010994">
    <property type="entry name" value="RuvA_2-like"/>
</dbReference>
<dbReference type="NCBIfam" id="TIGR00426">
    <property type="entry name" value="competence protein ComEA helix-hairpin-helix repeat region"/>
    <property type="match status" value="1"/>
</dbReference>
<reference evidence="4 5" key="1">
    <citation type="submission" date="2016-04" db="EMBL/GenBank/DDBJ databases">
        <title>Draft genome sequence of Aeribacillus pallidus 8m3 from petroleum reservoir.</title>
        <authorList>
            <person name="Poltaraus A.B."/>
            <person name="Nazina T.N."/>
            <person name="Tourova T.P."/>
            <person name="Malakho S.M."/>
            <person name="Korshunova A.V."/>
            <person name="Sokolova D.S."/>
        </authorList>
    </citation>
    <scope>NUCLEOTIDE SEQUENCE [LARGE SCALE GENOMIC DNA]</scope>
    <source>
        <strain evidence="4 5">8m3</strain>
    </source>
</reference>
<dbReference type="Proteomes" id="UP000076476">
    <property type="component" value="Unassembled WGS sequence"/>
</dbReference>
<dbReference type="InterPro" id="IPR051675">
    <property type="entry name" value="Endo/Exo/Phosphatase_dom_1"/>
</dbReference>
<dbReference type="Gene3D" id="1.10.150.320">
    <property type="entry name" value="Photosystem II 12 kDa extrinsic protein"/>
    <property type="match status" value="1"/>
</dbReference>
<dbReference type="RefSeq" id="WP_063388015.1">
    <property type="nucleotide sequence ID" value="NZ_LWBR01000024.1"/>
</dbReference>
<dbReference type="AlphaFoldDB" id="A0A165XPC2"/>
<feature type="domain" description="Helix-hairpin-helix DNA-binding motif class 1" evidence="3">
    <location>
        <begin position="198"/>
        <end position="217"/>
    </location>
</feature>
<evidence type="ECO:0000259" key="3">
    <source>
        <dbReference type="SMART" id="SM00278"/>
    </source>
</evidence>
<feature type="compositionally biased region" description="Basic and acidic residues" evidence="1">
    <location>
        <begin position="45"/>
        <end position="56"/>
    </location>
</feature>
<dbReference type="Gene3D" id="3.10.20.600">
    <property type="match status" value="1"/>
</dbReference>
<dbReference type="SUPFAM" id="SSF47781">
    <property type="entry name" value="RuvA domain 2-like"/>
    <property type="match status" value="1"/>
</dbReference>
<feature type="transmembrane region" description="Helical" evidence="2">
    <location>
        <begin position="12"/>
        <end position="29"/>
    </location>
</feature>
<dbReference type="STRING" id="33936.AZI98_09355"/>